<accession>A0A952KF40</accession>
<protein>
    <submittedName>
        <fullName evidence="1">Uncharacterized protein</fullName>
    </submittedName>
</protein>
<dbReference type="Proteomes" id="UP000700706">
    <property type="component" value="Unassembled WGS sequence"/>
</dbReference>
<evidence type="ECO:0000313" key="1">
    <source>
        <dbReference type="EMBL" id="MBW8725975.1"/>
    </source>
</evidence>
<sequence>MTAAGRAGGDVIVVEELALLRDRIRESRAVACGMVHESVPRDAAGQPLAHAVEPDSYARPALCPAGRRDTQLACSHSTARLPLRRAIEALHAPDELLAEWMRLDTALGTLDHRRYAAETRLADAVREGSGPMAEEERSIAALVREHRDLARGLDALRDRILAAIDRVLVS</sequence>
<proteinExistence type="predicted"/>
<name>A0A952KF40_9PROT</name>
<organism evidence="1 2">
    <name type="scientific">Inquilinus limosus</name>
    <dbReference type="NCBI Taxonomy" id="171674"/>
    <lineage>
        <taxon>Bacteria</taxon>
        <taxon>Pseudomonadati</taxon>
        <taxon>Pseudomonadota</taxon>
        <taxon>Alphaproteobacteria</taxon>
        <taxon>Rhodospirillales</taxon>
        <taxon>Rhodospirillaceae</taxon>
        <taxon>Inquilinus</taxon>
    </lineage>
</organism>
<dbReference type="EMBL" id="JAEKLZ010000192">
    <property type="protein sequence ID" value="MBW8725975.1"/>
    <property type="molecule type" value="Genomic_DNA"/>
</dbReference>
<dbReference type="AlphaFoldDB" id="A0A952KF40"/>
<comment type="caution">
    <text evidence="1">The sequence shown here is derived from an EMBL/GenBank/DDBJ whole genome shotgun (WGS) entry which is preliminary data.</text>
</comment>
<evidence type="ECO:0000313" key="2">
    <source>
        <dbReference type="Proteomes" id="UP000700706"/>
    </source>
</evidence>
<gene>
    <name evidence="1" type="ORF">JF625_12580</name>
</gene>
<reference evidence="1" key="1">
    <citation type="submission" date="2020-06" db="EMBL/GenBank/DDBJ databases">
        <title>Stable isotope informed genome-resolved metagenomics uncovers potential trophic interactions in rhizosphere soil.</title>
        <authorList>
            <person name="Starr E.P."/>
            <person name="Shi S."/>
            <person name="Blazewicz S.J."/>
            <person name="Koch B.J."/>
            <person name="Probst A.J."/>
            <person name="Hungate B.A."/>
            <person name="Pett-Ridge J."/>
            <person name="Firestone M.K."/>
            <person name="Banfield J.F."/>
        </authorList>
    </citation>
    <scope>NUCLEOTIDE SEQUENCE</scope>
    <source>
        <strain evidence="1">YM_69_17</strain>
    </source>
</reference>